<evidence type="ECO:0000313" key="1">
    <source>
        <dbReference type="EMBL" id="MBK1783580.1"/>
    </source>
</evidence>
<dbReference type="PANTHER" id="PTHR48098:SF1">
    <property type="entry name" value="DIACYLGLYCEROL ACYLTRANSFERASE_MYCOLYLTRANSFERASE AG85A"/>
    <property type="match status" value="1"/>
</dbReference>
<dbReference type="PANTHER" id="PTHR48098">
    <property type="entry name" value="ENTEROCHELIN ESTERASE-RELATED"/>
    <property type="match status" value="1"/>
</dbReference>
<dbReference type="GO" id="GO:0016747">
    <property type="term" value="F:acyltransferase activity, transferring groups other than amino-acyl groups"/>
    <property type="evidence" value="ECO:0007669"/>
    <property type="project" value="TreeGrafter"/>
</dbReference>
<dbReference type="InterPro" id="IPR000801">
    <property type="entry name" value="Esterase-like"/>
</dbReference>
<dbReference type="AlphaFoldDB" id="A0A934V3Z6"/>
<dbReference type="Proteomes" id="UP000635245">
    <property type="component" value="Unassembled WGS sequence"/>
</dbReference>
<reference evidence="1" key="1">
    <citation type="submission" date="2020-12" db="EMBL/GenBank/DDBJ databases">
        <title>Prauserella sp. ASG 168, a novel actinomycete isolated from cave rock.</title>
        <authorList>
            <person name="Suriyachadkun C."/>
        </authorList>
    </citation>
    <scope>NUCLEOTIDE SEQUENCE</scope>
    <source>
        <strain evidence="1">ASG 168</strain>
    </source>
</reference>
<organism evidence="1 2">
    <name type="scientific">Prauserella cavernicola</name>
    <dbReference type="NCBI Taxonomy" id="2800127"/>
    <lineage>
        <taxon>Bacteria</taxon>
        <taxon>Bacillati</taxon>
        <taxon>Actinomycetota</taxon>
        <taxon>Actinomycetes</taxon>
        <taxon>Pseudonocardiales</taxon>
        <taxon>Pseudonocardiaceae</taxon>
        <taxon>Prauserella</taxon>
    </lineage>
</organism>
<dbReference type="Gene3D" id="3.40.50.1820">
    <property type="entry name" value="alpha/beta hydrolase"/>
    <property type="match status" value="1"/>
</dbReference>
<dbReference type="SUPFAM" id="SSF53474">
    <property type="entry name" value="alpha/beta-Hydrolases"/>
    <property type="match status" value="1"/>
</dbReference>
<accession>A0A934V3Z6</accession>
<keyword evidence="2" id="KW-1185">Reference proteome</keyword>
<dbReference type="RefSeq" id="WP_200315006.1">
    <property type="nucleotide sequence ID" value="NZ_JAENJH010000001.1"/>
</dbReference>
<name>A0A934V3Z6_9PSEU</name>
<evidence type="ECO:0000313" key="2">
    <source>
        <dbReference type="Proteomes" id="UP000635245"/>
    </source>
</evidence>
<proteinExistence type="predicted"/>
<dbReference type="EMBL" id="JAENJH010000001">
    <property type="protein sequence ID" value="MBK1783580.1"/>
    <property type="molecule type" value="Genomic_DNA"/>
</dbReference>
<dbReference type="InterPro" id="IPR029058">
    <property type="entry name" value="AB_hydrolase_fold"/>
</dbReference>
<sequence>MSGSTNRAAGFRRVVGARRHRARGRLAALGIALALVSVLGLTGAAPGAVAHAAPVFTDGHGLTVVQQPRWVDEHERTFTFTVRTGEVPRYSAMRGQVSGEHVIMVTLPEGYDASGETRYPVQYHLHGHPDYPNTATNQQMFEESTAGGVPLISVAPNGSGRGWYANWTDPPEELGQQNWENFHLGQVIPFVDANLHTVANRDGRAISGHSMGGFGAFHYAESRPELFGHVGSFSGGLDLLNQAQRAAVVATTQLPGSGTPTVPPDAIFGSPVWPLDTVWNETSPAQHVEALRGMGVAMYTGNGGDLTDNPPQAIAESVVRDTTLVTRDHLVAAGIEHTLVDYGDGSTWARGCTGKHAQPACLKADMTHYVSLLMQTLTHP</sequence>
<comment type="caution">
    <text evidence="1">The sequence shown here is derived from an EMBL/GenBank/DDBJ whole genome shotgun (WGS) entry which is preliminary data.</text>
</comment>
<dbReference type="InterPro" id="IPR050583">
    <property type="entry name" value="Mycobacterial_A85_antigen"/>
</dbReference>
<dbReference type="Pfam" id="PF00756">
    <property type="entry name" value="Esterase"/>
    <property type="match status" value="1"/>
</dbReference>
<gene>
    <name evidence="1" type="ORF">JHE00_04515</name>
</gene>
<protein>
    <submittedName>
        <fullName evidence="1">Esterase</fullName>
    </submittedName>
</protein>